<name>A0ABX8WH69_9HYPH</name>
<dbReference type="PANTHER" id="PTHR35563:SF2">
    <property type="entry name" value="BARREL METAL-DEPENDENT HYDROLASE, PUTATIVE (AFU_ORTHOLOGUE AFUA_1G16240)-RELATED"/>
    <property type="match status" value="1"/>
</dbReference>
<reference evidence="2 3" key="1">
    <citation type="submission" date="2021-08" db="EMBL/GenBank/DDBJ databases">
        <title>Devosia salina sp. nov., isolated from the South China Sea sediment.</title>
        <authorList>
            <person name="Zhou Z."/>
        </authorList>
    </citation>
    <scope>NUCLEOTIDE SEQUENCE [LARGE SCALE GENOMIC DNA]</scope>
    <source>
        <strain evidence="2 3">SCS-3</strain>
    </source>
</reference>
<sequence length="276" mass="29961">MMATAGAVRAGGWDCAIHIYERDRPLVPSATFQPPHAPLADYLRERDSLGLSRVVLSQPTAYGFDNSLLLEGLCQLGEAGRGIVVIHPDIADAELDHLHALGVRGVRFMLFAGGVLDWAAVEPIARRVARVGWHLKFQLDGRRFAELAPTLAGLPVRSVIDLHLGSFPADVDADSAAADALCRGLDDDWCWVSLSAPYPIWPTLGRAPEVLLALPRRAVATRPDRCIWSSNWPHVNVSPTPLPRAGLDWLERVIPDAAQRCAVLEDNPGSLFGPVS</sequence>
<dbReference type="RefSeq" id="WP_220304133.1">
    <property type="nucleotide sequence ID" value="NZ_CP080590.1"/>
</dbReference>
<feature type="domain" description="Amidohydrolase-related" evidence="1">
    <location>
        <begin position="14"/>
        <end position="273"/>
    </location>
</feature>
<dbReference type="Pfam" id="PF04909">
    <property type="entry name" value="Amidohydro_2"/>
    <property type="match status" value="1"/>
</dbReference>
<evidence type="ECO:0000313" key="3">
    <source>
        <dbReference type="Proteomes" id="UP000825799"/>
    </source>
</evidence>
<dbReference type="InterPro" id="IPR006680">
    <property type="entry name" value="Amidohydro-rel"/>
</dbReference>
<proteinExistence type="predicted"/>
<dbReference type="InterPro" id="IPR032466">
    <property type="entry name" value="Metal_Hydrolase"/>
</dbReference>
<dbReference type="PANTHER" id="PTHR35563">
    <property type="entry name" value="BARREL METAL-DEPENDENT HYDROLASE, PUTATIVE (AFU_ORTHOLOGUE AFUA_1G16240)-RELATED"/>
    <property type="match status" value="1"/>
</dbReference>
<organism evidence="2 3">
    <name type="scientific">Devosia salina</name>
    <dbReference type="NCBI Taxonomy" id="2860336"/>
    <lineage>
        <taxon>Bacteria</taxon>
        <taxon>Pseudomonadati</taxon>
        <taxon>Pseudomonadota</taxon>
        <taxon>Alphaproteobacteria</taxon>
        <taxon>Hyphomicrobiales</taxon>
        <taxon>Devosiaceae</taxon>
        <taxon>Devosia</taxon>
    </lineage>
</organism>
<dbReference type="EMBL" id="CP080590">
    <property type="protein sequence ID" value="QYO75635.1"/>
    <property type="molecule type" value="Genomic_DNA"/>
</dbReference>
<accession>A0ABX8WH69</accession>
<gene>
    <name evidence="2" type="ORF">K1X15_13445</name>
</gene>
<protein>
    <submittedName>
        <fullName evidence="2">Amidohydrolase family protein</fullName>
    </submittedName>
</protein>
<keyword evidence="3" id="KW-1185">Reference proteome</keyword>
<dbReference type="SUPFAM" id="SSF51556">
    <property type="entry name" value="Metallo-dependent hydrolases"/>
    <property type="match status" value="1"/>
</dbReference>
<dbReference type="Proteomes" id="UP000825799">
    <property type="component" value="Chromosome"/>
</dbReference>
<dbReference type="InterPro" id="IPR052358">
    <property type="entry name" value="Aro_Compnd_Degr_Hydrolases"/>
</dbReference>
<evidence type="ECO:0000259" key="1">
    <source>
        <dbReference type="Pfam" id="PF04909"/>
    </source>
</evidence>
<evidence type="ECO:0000313" key="2">
    <source>
        <dbReference type="EMBL" id="QYO75635.1"/>
    </source>
</evidence>
<dbReference type="Gene3D" id="3.20.20.140">
    <property type="entry name" value="Metal-dependent hydrolases"/>
    <property type="match status" value="1"/>
</dbReference>